<reference evidence="3 4" key="1">
    <citation type="journal article" date="2018" name="Mol. Biol. Evol.">
        <title>Analysis of the draft genome of the red seaweed Gracilariopsis chorda provides insights into genome size evolution in Rhodophyta.</title>
        <authorList>
            <person name="Lee J."/>
            <person name="Yang E.C."/>
            <person name="Graf L."/>
            <person name="Yang J.H."/>
            <person name="Qiu H."/>
            <person name="Zel Zion U."/>
            <person name="Chan C.X."/>
            <person name="Stephens T.G."/>
            <person name="Weber A.P.M."/>
            <person name="Boo G.H."/>
            <person name="Boo S.M."/>
            <person name="Kim K.M."/>
            <person name="Shin Y."/>
            <person name="Jung M."/>
            <person name="Lee S.J."/>
            <person name="Yim H.S."/>
            <person name="Lee J.H."/>
            <person name="Bhattacharya D."/>
            <person name="Yoon H.S."/>
        </authorList>
    </citation>
    <scope>NUCLEOTIDE SEQUENCE [LARGE SCALE GENOMIC DNA]</scope>
    <source>
        <strain evidence="3 4">SKKU-2015</strain>
        <tissue evidence="3">Whole body</tissue>
    </source>
</reference>
<dbReference type="Proteomes" id="UP000247409">
    <property type="component" value="Unassembled WGS sequence"/>
</dbReference>
<feature type="transmembrane region" description="Helical" evidence="1">
    <location>
        <begin position="44"/>
        <end position="64"/>
    </location>
</feature>
<dbReference type="STRING" id="448386.A0A2V3IUB6"/>
<keyword evidence="3" id="KW-0808">Transferase</keyword>
<keyword evidence="3" id="KW-0489">Methyltransferase</keyword>
<gene>
    <name evidence="3" type="ORF">BWQ96_04471</name>
</gene>
<dbReference type="AlphaFoldDB" id="A0A2V3IUB6"/>
<protein>
    <submittedName>
        <fullName evidence="3">Putative methyltransferase YcgJ</fullName>
    </submittedName>
</protein>
<dbReference type="GO" id="GO:0032259">
    <property type="term" value="P:methylation"/>
    <property type="evidence" value="ECO:0007669"/>
    <property type="project" value="UniProtKB-KW"/>
</dbReference>
<keyword evidence="4" id="KW-1185">Reference proteome</keyword>
<dbReference type="InterPro" id="IPR013216">
    <property type="entry name" value="Methyltransf_11"/>
</dbReference>
<keyword evidence="1" id="KW-0812">Transmembrane</keyword>
<accession>A0A2V3IUB6</accession>
<keyword evidence="1" id="KW-0472">Membrane</keyword>
<organism evidence="3 4">
    <name type="scientific">Gracilariopsis chorda</name>
    <dbReference type="NCBI Taxonomy" id="448386"/>
    <lineage>
        <taxon>Eukaryota</taxon>
        <taxon>Rhodophyta</taxon>
        <taxon>Florideophyceae</taxon>
        <taxon>Rhodymeniophycidae</taxon>
        <taxon>Gracilariales</taxon>
        <taxon>Gracilariaceae</taxon>
        <taxon>Gracilariopsis</taxon>
    </lineage>
</organism>
<dbReference type="PANTHER" id="PTHR45036">
    <property type="entry name" value="METHYLTRANSFERASE LIKE 7B"/>
    <property type="match status" value="1"/>
</dbReference>
<dbReference type="CDD" id="cd02440">
    <property type="entry name" value="AdoMet_MTases"/>
    <property type="match status" value="1"/>
</dbReference>
<dbReference type="GO" id="GO:0008757">
    <property type="term" value="F:S-adenosylmethionine-dependent methyltransferase activity"/>
    <property type="evidence" value="ECO:0007669"/>
    <property type="project" value="InterPro"/>
</dbReference>
<evidence type="ECO:0000259" key="2">
    <source>
        <dbReference type="Pfam" id="PF08241"/>
    </source>
</evidence>
<dbReference type="Pfam" id="PF08241">
    <property type="entry name" value="Methyltransf_11"/>
    <property type="match status" value="1"/>
</dbReference>
<dbReference type="PANTHER" id="PTHR45036:SF1">
    <property type="entry name" value="METHYLTRANSFERASE LIKE 7A"/>
    <property type="match status" value="1"/>
</dbReference>
<comment type="caution">
    <text evidence="3">The sequence shown here is derived from an EMBL/GenBank/DDBJ whole genome shotgun (WGS) entry which is preliminary data.</text>
</comment>
<evidence type="ECO:0000256" key="1">
    <source>
        <dbReference type="SAM" id="Phobius"/>
    </source>
</evidence>
<dbReference type="InterPro" id="IPR052356">
    <property type="entry name" value="Thiol_S-MT"/>
</dbReference>
<proteinExistence type="predicted"/>
<dbReference type="Gene3D" id="3.40.50.150">
    <property type="entry name" value="Vaccinia Virus protein VP39"/>
    <property type="match status" value="1"/>
</dbReference>
<dbReference type="EMBL" id="NBIV01000054">
    <property type="protein sequence ID" value="PXF45703.1"/>
    <property type="molecule type" value="Genomic_DNA"/>
</dbReference>
<feature type="domain" description="Methyltransferase type 11" evidence="2">
    <location>
        <begin position="91"/>
        <end position="196"/>
    </location>
</feature>
<evidence type="ECO:0000313" key="4">
    <source>
        <dbReference type="Proteomes" id="UP000247409"/>
    </source>
</evidence>
<evidence type="ECO:0000313" key="3">
    <source>
        <dbReference type="EMBL" id="PXF45703.1"/>
    </source>
</evidence>
<dbReference type="OrthoDB" id="10017101at2759"/>
<dbReference type="InterPro" id="IPR029063">
    <property type="entry name" value="SAM-dependent_MTases_sf"/>
</dbReference>
<dbReference type="SUPFAM" id="SSF53335">
    <property type="entry name" value="S-adenosyl-L-methionine-dependent methyltransferases"/>
    <property type="match status" value="1"/>
</dbReference>
<sequence>MASSGCARTYFFLFTSSECSRAPFASDIHAPGILHLLFIIMRRLWTWLVSLFQTVISSFFAWIYDRIEEPAAISDKRRELLDAVEANSKVLEIGAGTGATLACSAYDGDTGRFASLTMAEPDSGMRARLNARLKARRQALGARNISVVDAALPSLPFEDASFDAVVYFLVHSHVADRSSAVKEIVRVLAPSGLLLFIDHGAHPSPHSHSHGSHGGEGHSHPRPFFLEWFTFKKRRTRHEDLSLDLVLEEFKNEPNLEQLFETRMEVDFFVKHIVCSCFKRRVDDVDDGS</sequence>
<name>A0A2V3IUB6_9FLOR</name>
<keyword evidence="1" id="KW-1133">Transmembrane helix</keyword>